<dbReference type="SUPFAM" id="SSF56784">
    <property type="entry name" value="HAD-like"/>
    <property type="match status" value="1"/>
</dbReference>
<dbReference type="AlphaFoldDB" id="A0ABC8L0A0"/>
<dbReference type="GO" id="GO:0005634">
    <property type="term" value="C:nucleus"/>
    <property type="evidence" value="ECO:0007669"/>
    <property type="project" value="UniProtKB-SubCell"/>
</dbReference>
<dbReference type="Proteomes" id="UP001642260">
    <property type="component" value="Unassembled WGS sequence"/>
</dbReference>
<evidence type="ECO:0000256" key="2">
    <source>
        <dbReference type="ARBA" id="ARBA00013081"/>
    </source>
</evidence>
<evidence type="ECO:0000256" key="5">
    <source>
        <dbReference type="ARBA" id="ARBA00047761"/>
    </source>
</evidence>
<reference evidence="8 9" key="1">
    <citation type="submission" date="2022-03" db="EMBL/GenBank/DDBJ databases">
        <authorList>
            <person name="Macdonald S."/>
            <person name="Ahmed S."/>
            <person name="Newling K."/>
        </authorList>
    </citation>
    <scope>NUCLEOTIDE SEQUENCE [LARGE SCALE GENOMIC DNA]</scope>
</reference>
<comment type="catalytic activity">
    <reaction evidence="6">
        <text>O-phospho-L-threonyl-[protein] + H2O = L-threonyl-[protein] + phosphate</text>
        <dbReference type="Rhea" id="RHEA:47004"/>
        <dbReference type="Rhea" id="RHEA-COMP:11060"/>
        <dbReference type="Rhea" id="RHEA-COMP:11605"/>
        <dbReference type="ChEBI" id="CHEBI:15377"/>
        <dbReference type="ChEBI" id="CHEBI:30013"/>
        <dbReference type="ChEBI" id="CHEBI:43474"/>
        <dbReference type="ChEBI" id="CHEBI:61977"/>
        <dbReference type="EC" id="3.1.3.16"/>
    </reaction>
</comment>
<sequence length="276" mass="32505">MGNNTAACVHDIVQDGFCTNCKRSVNTQHESYIPYHYPKKGLKYRPEYVGIIKRRVWEKSLKEKKLTLVLNLHDTLYDSRAVSSLSEKEKYLTESKCDDDMWLSKNGEVLYKLRPYARVFLREANKLFEMHVYESTCDDMVLSLLDPQGTYFGKRIIKNESGFKNLDRVLADERGVVILDDKSAYWWPDDRANLLQIRHYNYFKRCINKETWVTKLVDLFKTRHQEFSYAEERGDEDAEDGGLANALELLKEVHRRFFTEGDQDLSSRHVRAFLSF</sequence>
<keyword evidence="9" id="KW-1185">Reference proteome</keyword>
<evidence type="ECO:0000313" key="9">
    <source>
        <dbReference type="Proteomes" id="UP001642260"/>
    </source>
</evidence>
<evidence type="ECO:0000256" key="1">
    <source>
        <dbReference type="ARBA" id="ARBA00004123"/>
    </source>
</evidence>
<dbReference type="InterPro" id="IPR004274">
    <property type="entry name" value="FCP1_dom"/>
</dbReference>
<organism evidence="8 9">
    <name type="scientific">Eruca vesicaria subsp. sativa</name>
    <name type="common">Garden rocket</name>
    <name type="synonym">Eruca sativa</name>
    <dbReference type="NCBI Taxonomy" id="29727"/>
    <lineage>
        <taxon>Eukaryota</taxon>
        <taxon>Viridiplantae</taxon>
        <taxon>Streptophyta</taxon>
        <taxon>Embryophyta</taxon>
        <taxon>Tracheophyta</taxon>
        <taxon>Spermatophyta</taxon>
        <taxon>Magnoliopsida</taxon>
        <taxon>eudicotyledons</taxon>
        <taxon>Gunneridae</taxon>
        <taxon>Pentapetalae</taxon>
        <taxon>rosids</taxon>
        <taxon>malvids</taxon>
        <taxon>Brassicales</taxon>
        <taxon>Brassicaceae</taxon>
        <taxon>Brassiceae</taxon>
        <taxon>Eruca</taxon>
    </lineage>
</organism>
<evidence type="ECO:0000313" key="8">
    <source>
        <dbReference type="EMBL" id="CAH8362055.1"/>
    </source>
</evidence>
<dbReference type="InterPro" id="IPR039189">
    <property type="entry name" value="Fcp1"/>
</dbReference>
<keyword evidence="3" id="KW-0378">Hydrolase</keyword>
<comment type="catalytic activity">
    <reaction evidence="5">
        <text>O-phospho-L-seryl-[protein] + H2O = L-seryl-[protein] + phosphate</text>
        <dbReference type="Rhea" id="RHEA:20629"/>
        <dbReference type="Rhea" id="RHEA-COMP:9863"/>
        <dbReference type="Rhea" id="RHEA-COMP:11604"/>
        <dbReference type="ChEBI" id="CHEBI:15377"/>
        <dbReference type="ChEBI" id="CHEBI:29999"/>
        <dbReference type="ChEBI" id="CHEBI:43474"/>
        <dbReference type="ChEBI" id="CHEBI:83421"/>
        <dbReference type="EC" id="3.1.3.16"/>
    </reaction>
</comment>
<dbReference type="InterPro" id="IPR023214">
    <property type="entry name" value="HAD_sf"/>
</dbReference>
<feature type="domain" description="FCP1 homology" evidence="7">
    <location>
        <begin position="61"/>
        <end position="223"/>
    </location>
</feature>
<dbReference type="SMART" id="SM00577">
    <property type="entry name" value="CPDc"/>
    <property type="match status" value="1"/>
</dbReference>
<dbReference type="EMBL" id="CAKOAT010322932">
    <property type="protein sequence ID" value="CAH8362055.1"/>
    <property type="molecule type" value="Genomic_DNA"/>
</dbReference>
<evidence type="ECO:0000259" key="7">
    <source>
        <dbReference type="PROSITE" id="PS50969"/>
    </source>
</evidence>
<evidence type="ECO:0000256" key="3">
    <source>
        <dbReference type="ARBA" id="ARBA00022801"/>
    </source>
</evidence>
<comment type="subcellular location">
    <subcellularLocation>
        <location evidence="1">Nucleus</location>
    </subcellularLocation>
</comment>
<keyword evidence="4" id="KW-0539">Nucleus</keyword>
<dbReference type="PROSITE" id="PS50969">
    <property type="entry name" value="FCP1"/>
    <property type="match status" value="1"/>
</dbReference>
<name>A0ABC8L0A0_ERUVS</name>
<evidence type="ECO:0000256" key="4">
    <source>
        <dbReference type="ARBA" id="ARBA00023242"/>
    </source>
</evidence>
<gene>
    <name evidence="8" type="ORF">ERUC_LOCUS27811</name>
</gene>
<dbReference type="GO" id="GO:0004722">
    <property type="term" value="F:protein serine/threonine phosphatase activity"/>
    <property type="evidence" value="ECO:0007669"/>
    <property type="project" value="UniProtKB-EC"/>
</dbReference>
<proteinExistence type="predicted"/>
<dbReference type="Gene3D" id="3.40.50.1000">
    <property type="entry name" value="HAD superfamily/HAD-like"/>
    <property type="match status" value="1"/>
</dbReference>
<dbReference type="PANTHER" id="PTHR23081">
    <property type="entry name" value="RNA POLYMERASE II CTD PHOSPHATASE"/>
    <property type="match status" value="1"/>
</dbReference>
<protein>
    <recommendedName>
        <fullName evidence="2">protein-serine/threonine phosphatase</fullName>
        <ecNumber evidence="2">3.1.3.16</ecNumber>
    </recommendedName>
</protein>
<dbReference type="InterPro" id="IPR036412">
    <property type="entry name" value="HAD-like_sf"/>
</dbReference>
<dbReference type="PANTHER" id="PTHR23081:SF21">
    <property type="entry name" value="RNA POLYMERASE II C-TERMINAL DOMAIN PHOSPHATASE-LIKE-RELATED"/>
    <property type="match status" value="1"/>
</dbReference>
<dbReference type="EC" id="3.1.3.16" evidence="2"/>
<accession>A0ABC8L0A0</accession>
<comment type="caution">
    <text evidence="8">The sequence shown here is derived from an EMBL/GenBank/DDBJ whole genome shotgun (WGS) entry which is preliminary data.</text>
</comment>
<evidence type="ECO:0000256" key="6">
    <source>
        <dbReference type="ARBA" id="ARBA00048336"/>
    </source>
</evidence>
<dbReference type="Pfam" id="PF03031">
    <property type="entry name" value="NIF"/>
    <property type="match status" value="1"/>
</dbReference>